<dbReference type="GeneID" id="17308822"/>
<dbReference type="PaxDb" id="55529-EKX52129"/>
<reference evidence="3" key="2">
    <citation type="submission" date="2012-11" db="EMBL/GenBank/DDBJ databases">
        <authorList>
            <person name="Kuo A."/>
            <person name="Curtis B.A."/>
            <person name="Tanifuji G."/>
            <person name="Burki F."/>
            <person name="Gruber A."/>
            <person name="Irimia M."/>
            <person name="Maruyama S."/>
            <person name="Arias M.C."/>
            <person name="Ball S.G."/>
            <person name="Gile G.H."/>
            <person name="Hirakawa Y."/>
            <person name="Hopkins J.F."/>
            <person name="Rensing S.A."/>
            <person name="Schmutz J."/>
            <person name="Symeonidi A."/>
            <person name="Elias M."/>
            <person name="Eveleigh R.J."/>
            <person name="Herman E.K."/>
            <person name="Klute M.J."/>
            <person name="Nakayama T."/>
            <person name="Obornik M."/>
            <person name="Reyes-Prieto A."/>
            <person name="Armbrust E.V."/>
            <person name="Aves S.J."/>
            <person name="Beiko R.G."/>
            <person name="Coutinho P."/>
            <person name="Dacks J.B."/>
            <person name="Durnford D.G."/>
            <person name="Fast N.M."/>
            <person name="Green B.R."/>
            <person name="Grisdale C."/>
            <person name="Hempe F."/>
            <person name="Henrissat B."/>
            <person name="Hoppner M.P."/>
            <person name="Ishida K.-I."/>
            <person name="Kim E."/>
            <person name="Koreny L."/>
            <person name="Kroth P.G."/>
            <person name="Liu Y."/>
            <person name="Malik S.-B."/>
            <person name="Maier U.G."/>
            <person name="McRose D."/>
            <person name="Mock T."/>
            <person name="Neilson J.A."/>
            <person name="Onodera N.T."/>
            <person name="Poole A.M."/>
            <person name="Pritham E.J."/>
            <person name="Richards T.A."/>
            <person name="Rocap G."/>
            <person name="Roy S.W."/>
            <person name="Sarai C."/>
            <person name="Schaack S."/>
            <person name="Shirato S."/>
            <person name="Slamovits C.H."/>
            <person name="Spencer D.F."/>
            <person name="Suzuki S."/>
            <person name="Worden A.Z."/>
            <person name="Zauner S."/>
            <person name="Barry K."/>
            <person name="Bell C."/>
            <person name="Bharti A.K."/>
            <person name="Crow J.A."/>
            <person name="Grimwood J."/>
            <person name="Kramer R."/>
            <person name="Lindquist E."/>
            <person name="Lucas S."/>
            <person name="Salamov A."/>
            <person name="McFadden G.I."/>
            <person name="Lane C.E."/>
            <person name="Keeling P.J."/>
            <person name="Gray M.W."/>
            <person name="Grigoriev I.V."/>
            <person name="Archibald J.M."/>
        </authorList>
    </citation>
    <scope>NUCLEOTIDE SEQUENCE</scope>
    <source>
        <strain evidence="3">CCMP2712</strain>
    </source>
</reference>
<gene>
    <name evidence="1" type="ORF">GUITHDRAFT_150695</name>
</gene>
<proteinExistence type="predicted"/>
<evidence type="ECO:0000313" key="3">
    <source>
        <dbReference type="Proteomes" id="UP000011087"/>
    </source>
</evidence>
<reference evidence="1 3" key="1">
    <citation type="journal article" date="2012" name="Nature">
        <title>Algal genomes reveal evolutionary mosaicism and the fate of nucleomorphs.</title>
        <authorList>
            <consortium name="DOE Joint Genome Institute"/>
            <person name="Curtis B.A."/>
            <person name="Tanifuji G."/>
            <person name="Burki F."/>
            <person name="Gruber A."/>
            <person name="Irimia M."/>
            <person name="Maruyama S."/>
            <person name="Arias M.C."/>
            <person name="Ball S.G."/>
            <person name="Gile G.H."/>
            <person name="Hirakawa Y."/>
            <person name="Hopkins J.F."/>
            <person name="Kuo A."/>
            <person name="Rensing S.A."/>
            <person name="Schmutz J."/>
            <person name="Symeonidi A."/>
            <person name="Elias M."/>
            <person name="Eveleigh R.J."/>
            <person name="Herman E.K."/>
            <person name="Klute M.J."/>
            <person name="Nakayama T."/>
            <person name="Obornik M."/>
            <person name="Reyes-Prieto A."/>
            <person name="Armbrust E.V."/>
            <person name="Aves S.J."/>
            <person name="Beiko R.G."/>
            <person name="Coutinho P."/>
            <person name="Dacks J.B."/>
            <person name="Durnford D.G."/>
            <person name="Fast N.M."/>
            <person name="Green B.R."/>
            <person name="Grisdale C.J."/>
            <person name="Hempel F."/>
            <person name="Henrissat B."/>
            <person name="Hoppner M.P."/>
            <person name="Ishida K."/>
            <person name="Kim E."/>
            <person name="Koreny L."/>
            <person name="Kroth P.G."/>
            <person name="Liu Y."/>
            <person name="Malik S.B."/>
            <person name="Maier U.G."/>
            <person name="McRose D."/>
            <person name="Mock T."/>
            <person name="Neilson J.A."/>
            <person name="Onodera N.T."/>
            <person name="Poole A.M."/>
            <person name="Pritham E.J."/>
            <person name="Richards T.A."/>
            <person name="Rocap G."/>
            <person name="Roy S.W."/>
            <person name="Sarai C."/>
            <person name="Schaack S."/>
            <person name="Shirato S."/>
            <person name="Slamovits C.H."/>
            <person name="Spencer D.F."/>
            <person name="Suzuki S."/>
            <person name="Worden A.Z."/>
            <person name="Zauner S."/>
            <person name="Barry K."/>
            <person name="Bell C."/>
            <person name="Bharti A.K."/>
            <person name="Crow J.A."/>
            <person name="Grimwood J."/>
            <person name="Kramer R."/>
            <person name="Lindquist E."/>
            <person name="Lucas S."/>
            <person name="Salamov A."/>
            <person name="McFadden G.I."/>
            <person name="Lane C.E."/>
            <person name="Keeling P.J."/>
            <person name="Gray M.W."/>
            <person name="Grigoriev I.V."/>
            <person name="Archibald J.M."/>
        </authorList>
    </citation>
    <scope>NUCLEOTIDE SEQUENCE</scope>
    <source>
        <strain evidence="1 3">CCMP2712</strain>
    </source>
</reference>
<organism evidence="1">
    <name type="scientific">Guillardia theta (strain CCMP2712)</name>
    <name type="common">Cryptophyte</name>
    <dbReference type="NCBI Taxonomy" id="905079"/>
    <lineage>
        <taxon>Eukaryota</taxon>
        <taxon>Cryptophyceae</taxon>
        <taxon>Pyrenomonadales</taxon>
        <taxon>Geminigeraceae</taxon>
        <taxon>Guillardia</taxon>
    </lineage>
</organism>
<dbReference type="HOGENOM" id="CLU_2502701_0_0_1"/>
<dbReference type="EnsemblProtists" id="EKX52129">
    <property type="protein sequence ID" value="EKX52129"/>
    <property type="gene ID" value="GUITHDRAFT_150695"/>
</dbReference>
<dbReference type="RefSeq" id="XP_005839109.1">
    <property type="nucleotide sequence ID" value="XM_005839052.1"/>
</dbReference>
<dbReference type="KEGG" id="gtt:GUITHDRAFT_150695"/>
<dbReference type="Proteomes" id="UP000011087">
    <property type="component" value="Unassembled WGS sequence"/>
</dbReference>
<protein>
    <submittedName>
        <fullName evidence="1 2">Uncharacterized protein</fullName>
    </submittedName>
</protein>
<name>L1JUX8_GUITC</name>
<keyword evidence="3" id="KW-1185">Reference proteome</keyword>
<reference evidence="2" key="3">
    <citation type="submission" date="2015-06" db="UniProtKB">
        <authorList>
            <consortium name="EnsemblProtists"/>
        </authorList>
    </citation>
    <scope>IDENTIFICATION</scope>
</reference>
<sequence length="86" mass="10021">MTCGRYSVFGEELADTFKSDKKRRYSVKAISACSFYFIPASVLNNPPGNEKRRSERQNFLTTQLKQLSQNRQIWLQSRVEALNDAW</sequence>
<evidence type="ECO:0000313" key="1">
    <source>
        <dbReference type="EMBL" id="EKX52129.1"/>
    </source>
</evidence>
<dbReference type="AlphaFoldDB" id="L1JUX8"/>
<evidence type="ECO:0000313" key="2">
    <source>
        <dbReference type="EnsemblProtists" id="EKX52129"/>
    </source>
</evidence>
<dbReference type="EMBL" id="JH992973">
    <property type="protein sequence ID" value="EKX52129.1"/>
    <property type="molecule type" value="Genomic_DNA"/>
</dbReference>
<accession>L1JUX8</accession>